<dbReference type="AlphaFoldDB" id="A0A515ERW3"/>
<reference evidence="2" key="1">
    <citation type="submission" date="2019-02" db="EMBL/GenBank/DDBJ databases">
        <title>Complete genome sequence of Rhodoferax sp. Gr-4.</title>
        <authorList>
            <person name="Jin L."/>
        </authorList>
    </citation>
    <scope>NUCLEOTIDE SEQUENCE [LARGE SCALE GENOMIC DNA]</scope>
    <source>
        <strain evidence="2">Gr-4</strain>
    </source>
</reference>
<evidence type="ECO:0000313" key="1">
    <source>
        <dbReference type="EMBL" id="QDL55378.1"/>
    </source>
</evidence>
<protein>
    <submittedName>
        <fullName evidence="1">Uncharacterized protein</fullName>
    </submittedName>
</protein>
<accession>A0A515ERW3</accession>
<evidence type="ECO:0000313" key="2">
    <source>
        <dbReference type="Proteomes" id="UP000317365"/>
    </source>
</evidence>
<name>A0A515ERW3_9BURK</name>
<proteinExistence type="predicted"/>
<dbReference type="KEGG" id="rhg:EXZ61_15035"/>
<dbReference type="Proteomes" id="UP000317365">
    <property type="component" value="Chromosome"/>
</dbReference>
<keyword evidence="2" id="KW-1185">Reference proteome</keyword>
<sequence>MPRLLKPFSREHLVYVHFHVCMGGGVFEEVQGDGEVDPAPVEPVQPKRPAHCLWAVPIARI</sequence>
<organism evidence="1 2">
    <name type="scientific">Rhodoferax aquaticus</name>
    <dbReference type="NCBI Taxonomy" id="2527691"/>
    <lineage>
        <taxon>Bacteria</taxon>
        <taxon>Pseudomonadati</taxon>
        <taxon>Pseudomonadota</taxon>
        <taxon>Betaproteobacteria</taxon>
        <taxon>Burkholderiales</taxon>
        <taxon>Comamonadaceae</taxon>
        <taxon>Rhodoferax</taxon>
    </lineage>
</organism>
<gene>
    <name evidence="1" type="ORF">EXZ61_15035</name>
</gene>
<reference evidence="2" key="2">
    <citation type="journal article" date="2020" name="Int. J. Syst. Evol. Microbiol.">
        <title>Genomic insights into a novel species Rhodoferax aquaticus sp. nov., isolated from freshwater.</title>
        <authorList>
            <person name="Li T."/>
            <person name="Zhuo Y."/>
            <person name="Jin C.Z."/>
            <person name="Wu X."/>
            <person name="Ko S.R."/>
            <person name="Jin F.J."/>
            <person name="Ahn C.Y."/>
            <person name="Oh H.M."/>
            <person name="Lee H.G."/>
            <person name="Jin L."/>
        </authorList>
    </citation>
    <scope>NUCLEOTIDE SEQUENCE [LARGE SCALE GENOMIC DNA]</scope>
    <source>
        <strain evidence="2">Gr-4</strain>
    </source>
</reference>
<dbReference type="EMBL" id="CP036282">
    <property type="protein sequence ID" value="QDL55378.1"/>
    <property type="molecule type" value="Genomic_DNA"/>
</dbReference>
<dbReference type="RefSeq" id="WP_142812536.1">
    <property type="nucleotide sequence ID" value="NZ_CP036282.1"/>
</dbReference>